<feature type="transmembrane region" description="Helical" evidence="6">
    <location>
        <begin position="243"/>
        <end position="264"/>
    </location>
</feature>
<feature type="transmembrane region" description="Helical" evidence="6">
    <location>
        <begin position="409"/>
        <end position="428"/>
    </location>
</feature>
<evidence type="ECO:0000256" key="1">
    <source>
        <dbReference type="ARBA" id="ARBA00004141"/>
    </source>
</evidence>
<dbReference type="OrthoDB" id="9794076at2"/>
<feature type="transmembrane region" description="Helical" evidence="6">
    <location>
        <begin position="342"/>
        <end position="369"/>
    </location>
</feature>
<feature type="transmembrane region" description="Helical" evidence="6">
    <location>
        <begin position="196"/>
        <end position="215"/>
    </location>
</feature>
<gene>
    <name evidence="8" type="ordered locus">Swit_2011</name>
</gene>
<feature type="transmembrane region" description="Helical" evidence="6">
    <location>
        <begin position="117"/>
        <end position="139"/>
    </location>
</feature>
<dbReference type="InterPro" id="IPR020846">
    <property type="entry name" value="MFS_dom"/>
</dbReference>
<feature type="transmembrane region" description="Helical" evidence="6">
    <location>
        <begin position="315"/>
        <end position="336"/>
    </location>
</feature>
<accession>A0A9J9HB71</accession>
<reference evidence="8 9" key="1">
    <citation type="journal article" date="2010" name="J. Bacteriol.">
        <title>Genome sequence of the dioxin-mineralizing bacterium Sphingomonas wittichii RW1.</title>
        <authorList>
            <person name="Miller T.R."/>
            <person name="Delcher A.L."/>
            <person name="Salzberg S.L."/>
            <person name="Saunders E."/>
            <person name="Detter J.C."/>
            <person name="Halden R.U."/>
        </authorList>
    </citation>
    <scope>NUCLEOTIDE SEQUENCE [LARGE SCALE GENOMIC DNA]</scope>
    <source>
        <strain evidence="9">DSM 6014 / CCUG 31198 / JCM 15750 / NBRC 105917 / EY 4224 / RW1</strain>
    </source>
</reference>
<dbReference type="KEGG" id="swi:Swit_2011"/>
<feature type="transmembrane region" description="Helical" evidence="6">
    <location>
        <begin position="376"/>
        <end position="397"/>
    </location>
</feature>
<dbReference type="PANTHER" id="PTHR23505:SF79">
    <property type="entry name" value="PROTEIN SPINSTER"/>
    <property type="match status" value="1"/>
</dbReference>
<dbReference type="InterPro" id="IPR044770">
    <property type="entry name" value="MFS_spinster-like"/>
</dbReference>
<keyword evidence="3 6" id="KW-0812">Transmembrane</keyword>
<dbReference type="PANTHER" id="PTHR23505">
    <property type="entry name" value="SPINSTER"/>
    <property type="match status" value="1"/>
</dbReference>
<dbReference type="Proteomes" id="UP000001989">
    <property type="component" value="Chromosome"/>
</dbReference>
<organism evidence="8 9">
    <name type="scientific">Rhizorhabdus wittichii (strain DSM 6014 / CCUG 31198 / JCM 15750 / NBRC 105917 / EY 4224 / RW1)</name>
    <name type="common">Sphingomonas wittichii</name>
    <dbReference type="NCBI Taxonomy" id="392499"/>
    <lineage>
        <taxon>Bacteria</taxon>
        <taxon>Pseudomonadati</taxon>
        <taxon>Pseudomonadota</taxon>
        <taxon>Alphaproteobacteria</taxon>
        <taxon>Sphingomonadales</taxon>
        <taxon>Sphingomonadaceae</taxon>
        <taxon>Rhizorhabdus</taxon>
    </lineage>
</organism>
<feature type="transmembrane region" description="Helical" evidence="6">
    <location>
        <begin position="92"/>
        <end position="111"/>
    </location>
</feature>
<keyword evidence="5 6" id="KW-0472">Membrane</keyword>
<dbReference type="Gene3D" id="1.20.1250.20">
    <property type="entry name" value="MFS general substrate transporter like domains"/>
    <property type="match status" value="2"/>
</dbReference>
<evidence type="ECO:0000313" key="8">
    <source>
        <dbReference type="EMBL" id="ABQ68370.1"/>
    </source>
</evidence>
<dbReference type="GO" id="GO:0022857">
    <property type="term" value="F:transmembrane transporter activity"/>
    <property type="evidence" value="ECO:0007669"/>
    <property type="project" value="InterPro"/>
</dbReference>
<dbReference type="InterPro" id="IPR011701">
    <property type="entry name" value="MFS"/>
</dbReference>
<sequence>MTQAGSLAGAAAGERAERSGHWLPVVLLFLFIYVISYIDRQILSLVVQPVKAALGLSDFQIGLLQGLAFSLVLAVAAVLASPLIDRGNRARLLGLCMILWCGMTVLCGLAHDFGMLLLARTGLALSEAVVPMAVMSMICDIAPKASVPRASALFMAAPYIGSGFALLLGGPLLMALAPFEGVSVPMLGAFEPWRGLFFLLGIPGVAIGVLLLLFLREPARRGGADAGDPSASVIPFLRDNAGFLAPMLLANAMLNLVSYTIYAWSPTLMIRAHGMSTATAGVTVGSIFVVAGIAGCVFGSWAMSRSRDGRALSHVVRTIGLTFLCLGPPLIAFPLVPDADLALVLLAVAFFLMAAGLSSIMTPVALFAPPGVRGRALAMAGLCHAGLGGLGPLAVGAVNDFVFGTPDRIGQSLAVCLAGAMLVGLALLPRVIRLANRIDGPADRSF</sequence>
<protein>
    <submittedName>
        <fullName evidence="8">Major facilitator superfamily MFS_1</fullName>
    </submittedName>
</protein>
<dbReference type="Pfam" id="PF07690">
    <property type="entry name" value="MFS_1"/>
    <property type="match status" value="1"/>
</dbReference>
<evidence type="ECO:0000313" key="9">
    <source>
        <dbReference type="Proteomes" id="UP000001989"/>
    </source>
</evidence>
<comment type="subcellular location">
    <subcellularLocation>
        <location evidence="1">Membrane</location>
        <topology evidence="1">Multi-pass membrane protein</topology>
    </subcellularLocation>
</comment>
<name>A0A9J9HB71_RHIWR</name>
<evidence type="ECO:0000256" key="6">
    <source>
        <dbReference type="SAM" id="Phobius"/>
    </source>
</evidence>
<keyword evidence="9" id="KW-1185">Reference proteome</keyword>
<feature type="domain" description="Major facilitator superfamily (MFS) profile" evidence="7">
    <location>
        <begin position="25"/>
        <end position="432"/>
    </location>
</feature>
<evidence type="ECO:0000256" key="3">
    <source>
        <dbReference type="ARBA" id="ARBA00022692"/>
    </source>
</evidence>
<dbReference type="GO" id="GO:0016020">
    <property type="term" value="C:membrane"/>
    <property type="evidence" value="ECO:0007669"/>
    <property type="project" value="UniProtKB-SubCell"/>
</dbReference>
<evidence type="ECO:0000256" key="4">
    <source>
        <dbReference type="ARBA" id="ARBA00022989"/>
    </source>
</evidence>
<dbReference type="InterPro" id="IPR036259">
    <property type="entry name" value="MFS_trans_sf"/>
</dbReference>
<feature type="transmembrane region" description="Helical" evidence="6">
    <location>
        <begin position="151"/>
        <end position="176"/>
    </location>
</feature>
<evidence type="ECO:0000259" key="7">
    <source>
        <dbReference type="PROSITE" id="PS50850"/>
    </source>
</evidence>
<dbReference type="SUPFAM" id="SSF103473">
    <property type="entry name" value="MFS general substrate transporter"/>
    <property type="match status" value="1"/>
</dbReference>
<proteinExistence type="predicted"/>
<evidence type="ECO:0000256" key="2">
    <source>
        <dbReference type="ARBA" id="ARBA00022448"/>
    </source>
</evidence>
<evidence type="ECO:0000256" key="5">
    <source>
        <dbReference type="ARBA" id="ARBA00023136"/>
    </source>
</evidence>
<dbReference type="EMBL" id="CP000699">
    <property type="protein sequence ID" value="ABQ68370.1"/>
    <property type="molecule type" value="Genomic_DNA"/>
</dbReference>
<dbReference type="AlphaFoldDB" id="A0A9J9HB71"/>
<keyword evidence="2" id="KW-0813">Transport</keyword>
<keyword evidence="4 6" id="KW-1133">Transmembrane helix</keyword>
<feature type="transmembrane region" description="Helical" evidence="6">
    <location>
        <begin position="21"/>
        <end position="39"/>
    </location>
</feature>
<feature type="transmembrane region" description="Helical" evidence="6">
    <location>
        <begin position="59"/>
        <end position="80"/>
    </location>
</feature>
<dbReference type="PROSITE" id="PS50850">
    <property type="entry name" value="MFS"/>
    <property type="match status" value="1"/>
</dbReference>
<feature type="transmembrane region" description="Helical" evidence="6">
    <location>
        <begin position="284"/>
        <end position="303"/>
    </location>
</feature>